<keyword evidence="4" id="KW-1185">Reference proteome</keyword>
<feature type="region of interest" description="Disordered" evidence="1">
    <location>
        <begin position="805"/>
        <end position="947"/>
    </location>
</feature>
<feature type="region of interest" description="Disordered" evidence="1">
    <location>
        <begin position="435"/>
        <end position="525"/>
    </location>
</feature>
<proteinExistence type="predicted"/>
<feature type="compositionally biased region" description="Basic and acidic residues" evidence="1">
    <location>
        <begin position="761"/>
        <end position="770"/>
    </location>
</feature>
<evidence type="ECO:0000256" key="2">
    <source>
        <dbReference type="SAM" id="Phobius"/>
    </source>
</evidence>
<feature type="region of interest" description="Disordered" evidence="1">
    <location>
        <begin position="135"/>
        <end position="205"/>
    </location>
</feature>
<feature type="compositionally biased region" description="Polar residues" evidence="1">
    <location>
        <begin position="310"/>
        <end position="347"/>
    </location>
</feature>
<feature type="compositionally biased region" description="Basic and acidic residues" evidence="1">
    <location>
        <begin position="136"/>
        <end position="148"/>
    </location>
</feature>
<feature type="compositionally biased region" description="Low complexity" evidence="1">
    <location>
        <begin position="300"/>
        <end position="309"/>
    </location>
</feature>
<feature type="compositionally biased region" description="Basic and acidic residues" evidence="1">
    <location>
        <begin position="11"/>
        <end position="21"/>
    </location>
</feature>
<feature type="compositionally biased region" description="Polar residues" evidence="1">
    <location>
        <begin position="750"/>
        <end position="760"/>
    </location>
</feature>
<feature type="compositionally biased region" description="Polar residues" evidence="1">
    <location>
        <begin position="451"/>
        <end position="462"/>
    </location>
</feature>
<feature type="region of interest" description="Disordered" evidence="1">
    <location>
        <begin position="547"/>
        <end position="604"/>
    </location>
</feature>
<evidence type="ECO:0000313" key="4">
    <source>
        <dbReference type="Proteomes" id="UP000789831"/>
    </source>
</evidence>
<feature type="region of interest" description="Disordered" evidence="1">
    <location>
        <begin position="292"/>
        <end position="352"/>
    </location>
</feature>
<evidence type="ECO:0000313" key="3">
    <source>
        <dbReference type="EMBL" id="CAG8456155.1"/>
    </source>
</evidence>
<organism evidence="3 4">
    <name type="scientific">Ambispora gerdemannii</name>
    <dbReference type="NCBI Taxonomy" id="144530"/>
    <lineage>
        <taxon>Eukaryota</taxon>
        <taxon>Fungi</taxon>
        <taxon>Fungi incertae sedis</taxon>
        <taxon>Mucoromycota</taxon>
        <taxon>Glomeromycotina</taxon>
        <taxon>Glomeromycetes</taxon>
        <taxon>Archaeosporales</taxon>
        <taxon>Ambisporaceae</taxon>
        <taxon>Ambispora</taxon>
    </lineage>
</organism>
<feature type="transmembrane region" description="Helical" evidence="2">
    <location>
        <begin position="108"/>
        <end position="129"/>
    </location>
</feature>
<protein>
    <submittedName>
        <fullName evidence="3">7096_t:CDS:1</fullName>
    </submittedName>
</protein>
<feature type="compositionally biased region" description="Basic and acidic residues" evidence="1">
    <location>
        <begin position="553"/>
        <end position="566"/>
    </location>
</feature>
<feature type="compositionally biased region" description="Low complexity" evidence="1">
    <location>
        <begin position="481"/>
        <end position="494"/>
    </location>
</feature>
<gene>
    <name evidence="3" type="ORF">AGERDE_LOCUS2009</name>
</gene>
<keyword evidence="2" id="KW-0472">Membrane</keyword>
<feature type="compositionally biased region" description="Basic residues" evidence="1">
    <location>
        <begin position="1"/>
        <end position="10"/>
    </location>
</feature>
<evidence type="ECO:0000256" key="1">
    <source>
        <dbReference type="SAM" id="MobiDB-lite"/>
    </source>
</evidence>
<keyword evidence="2" id="KW-0812">Transmembrane</keyword>
<reference evidence="3" key="1">
    <citation type="submission" date="2021-06" db="EMBL/GenBank/DDBJ databases">
        <authorList>
            <person name="Kallberg Y."/>
            <person name="Tangrot J."/>
            <person name="Rosling A."/>
        </authorList>
    </citation>
    <scope>NUCLEOTIDE SEQUENCE</scope>
    <source>
        <strain evidence="3">MT106</strain>
    </source>
</reference>
<feature type="compositionally biased region" description="Low complexity" evidence="1">
    <location>
        <begin position="848"/>
        <end position="870"/>
    </location>
</feature>
<feature type="region of interest" description="Disordered" evidence="1">
    <location>
        <begin position="226"/>
        <end position="265"/>
    </location>
</feature>
<keyword evidence="2" id="KW-1133">Transmembrane helix</keyword>
<feature type="compositionally biased region" description="Low complexity" evidence="1">
    <location>
        <begin position="22"/>
        <end position="34"/>
    </location>
</feature>
<feature type="compositionally biased region" description="Basic and acidic residues" evidence="1">
    <location>
        <begin position="719"/>
        <end position="743"/>
    </location>
</feature>
<feature type="compositionally biased region" description="Basic and acidic residues" evidence="1">
    <location>
        <begin position="507"/>
        <end position="519"/>
    </location>
</feature>
<feature type="compositionally biased region" description="Polar residues" evidence="1">
    <location>
        <begin position="236"/>
        <end position="249"/>
    </location>
</feature>
<feature type="region of interest" description="Disordered" evidence="1">
    <location>
        <begin position="1"/>
        <end position="44"/>
    </location>
</feature>
<accession>A0A9N8YU83</accession>
<feature type="region of interest" description="Disordered" evidence="1">
    <location>
        <begin position="653"/>
        <end position="786"/>
    </location>
</feature>
<feature type="compositionally biased region" description="Polar residues" evidence="1">
    <location>
        <begin position="811"/>
        <end position="834"/>
    </location>
</feature>
<dbReference type="EMBL" id="CAJVPL010000155">
    <property type="protein sequence ID" value="CAG8456155.1"/>
    <property type="molecule type" value="Genomic_DNA"/>
</dbReference>
<name>A0A9N8YU83_9GLOM</name>
<feature type="compositionally biased region" description="Polar residues" evidence="1">
    <location>
        <begin position="570"/>
        <end position="585"/>
    </location>
</feature>
<feature type="compositionally biased region" description="Polar residues" evidence="1">
    <location>
        <begin position="653"/>
        <end position="669"/>
    </location>
</feature>
<dbReference type="AlphaFoldDB" id="A0A9N8YU83"/>
<sequence length="947" mass="102820">MVNTRVHRRAVKDENPTEPTKKPTNTKLTTSPSNGSNNKDSKVKGDTQIAALPNDIGDARTTLKAISTAKAVIVSNNPSTKTSTTAVAITSNDVTAEKTNSSSNSLGAGAYIGIGLGILVVIGLAGFLMRKKINRRKDSEKSGDKEWNRSIPSHNQTAAYNKDNTAYTKDNAYSNQAPNSSVDNTPKMTQVRNFNSSTKDDTSNYNVAASGGAAWDYRYGTAENDKKDKPLVASNEKPTQSTFSKQCSDSAPRLPSPKQTDSDATSFYSKARESLQYILNVDDAFSSISLDDNQSSIHRPTSPSQSSQTGSKRVSSPLRPTSPQSFESKANKRASSTLRPTSQSSQVDNKENRKMFLRLSKDIEKNKVADRSSFVEHMEMMLQNFDSNKTTLNTPEFAQNRPDSHPLEDLEEMLAKFASIDPKNKANTQQTNNISDAALPQTPPQTLNPTHNRNSKLIRNTPSPSPINIPEARTYLKKDTVPYSKPSSPPVVNSRLISPPPSVLSMPKKDKTASRELESSFRQSTQTLSSIEGTILKKALTEEPSKISVVDQNKGKNEPKNTEPKILKSPQFNNLNKTLSSSSERNLAVKPKPTESVSPPISPTFLGKKPKKAVGIVNDYVKKFENEAKSAVKTPIPVKRSSIQMSPFIKEATSLSAKRSSIQTTQPGKESTPIPIKRSSIQIPATFNKDVNNKPLGDSPLRGDANSRVSIPKPQNAAKVEEIKANLTGEKKNEEKNEKKSDPKLPAISVTPSNRESTLNEIKDNNKDNDTDSSPKAVRESESELSNIQVAVKVNVARKQTAVASYPAVADSNQDTENNLSAPDTPKFNVTSAEMSDDNDSIYVDPESNTSSARSSLSSTSSSANSAATLVAPTDSAPKDTAPKDTASKDTASKDTASKDTASKDTAPKSYRSPTLSMFGLYDSEDNGSIYRKSQQLESQPVDLEKS</sequence>
<feature type="compositionally biased region" description="Basic and acidic residues" evidence="1">
    <location>
        <begin position="877"/>
        <end position="907"/>
    </location>
</feature>
<feature type="compositionally biased region" description="Polar residues" evidence="1">
    <location>
        <begin position="150"/>
        <end position="205"/>
    </location>
</feature>
<comment type="caution">
    <text evidence="3">The sequence shown here is derived from an EMBL/GenBank/DDBJ whole genome shotgun (WGS) entry which is preliminary data.</text>
</comment>
<dbReference type="Proteomes" id="UP000789831">
    <property type="component" value="Unassembled WGS sequence"/>
</dbReference>